<dbReference type="RefSeq" id="WP_088231420.1">
    <property type="nucleotide sequence ID" value="NZ_JARXKI010000002.1"/>
</dbReference>
<dbReference type="AlphaFoldDB" id="A0A2C1LH13"/>
<evidence type="ECO:0000256" key="1">
    <source>
        <dbReference type="SAM" id="MobiDB-lite"/>
    </source>
</evidence>
<evidence type="ECO:0000259" key="2">
    <source>
        <dbReference type="Pfam" id="PF11962"/>
    </source>
</evidence>
<feature type="region of interest" description="Disordered" evidence="1">
    <location>
        <begin position="180"/>
        <end position="212"/>
    </location>
</feature>
<feature type="domain" description="Peptidase G2 IMC autoproteolytic cleavage" evidence="2">
    <location>
        <begin position="277"/>
        <end position="450"/>
    </location>
</feature>
<dbReference type="InterPro" id="IPR011049">
    <property type="entry name" value="Serralysin-like_metalloprot_C"/>
</dbReference>
<accession>A0A2C1LH13</accession>
<evidence type="ECO:0000313" key="4">
    <source>
        <dbReference type="Proteomes" id="UP000225766"/>
    </source>
</evidence>
<name>A0A2C1LH13_BACCE</name>
<sequence>MKKKSSKQKRKFPPLYLPMYGINNWCGIRAAALEELEEQKSSKKSKARTKYVSLENTVMSRIIDNRKTKMQPKSKPLSTPDEQVIHSEQTEKNKEENIPVVINKKAELEIPATIINQVKKIKEALAPSNDVQTEKTIIIQTPTPENTKVKKGSRYAHAEGLHSHAEGAASHAEGLLTHAKGPFSHAEGSKTEATGHSSHSEGSETTAGGSYSHAEGKHTIALGEAAHAEGTATIANGFSSHAEGMHTSTAQFAGSHIMGRFGTAEESYSWFIANGTNDTDHNIGAKWLAHNGEMYIEGASYNASGTDFAQMFETEDNKPIDVGYFVTFSNEEKIRIATSNDSFLLGVSSATPAIIGNSGALNWKNRYETDNFGRRQYTKTATQDIQPLLNTNLDPTCKYIARKDRAEWIPVGLIGQMLVRDDGTCETHGYCRPNDDGIATKSESGFFVIKRTGDNQILILFR</sequence>
<gene>
    <name evidence="3" type="ORF">COD19_24765</name>
</gene>
<organism evidence="3 4">
    <name type="scientific">Bacillus cereus</name>
    <dbReference type="NCBI Taxonomy" id="1396"/>
    <lineage>
        <taxon>Bacteria</taxon>
        <taxon>Bacillati</taxon>
        <taxon>Bacillota</taxon>
        <taxon>Bacilli</taxon>
        <taxon>Bacillales</taxon>
        <taxon>Bacillaceae</taxon>
        <taxon>Bacillus</taxon>
        <taxon>Bacillus cereus group</taxon>
    </lineage>
</organism>
<reference evidence="3 4" key="1">
    <citation type="submission" date="2017-09" db="EMBL/GenBank/DDBJ databases">
        <title>Large-scale bioinformatics analysis of Bacillus genomes uncovers conserved roles of natural products in bacterial physiology.</title>
        <authorList>
            <consortium name="Agbiome Team Llc"/>
            <person name="Bleich R.M."/>
            <person name="Grubbs K.J."/>
            <person name="Santa Maria K.C."/>
            <person name="Allen S.E."/>
            <person name="Farag S."/>
            <person name="Shank E.A."/>
            <person name="Bowers A."/>
        </authorList>
    </citation>
    <scope>NUCLEOTIDE SEQUENCE [LARGE SCALE GENOMIC DNA]</scope>
    <source>
        <strain evidence="3 4">AFS040105</strain>
    </source>
</reference>
<proteinExistence type="predicted"/>
<dbReference type="Gene3D" id="2.40.300.10">
    <property type="entry name" value="Head decoration protein D"/>
    <property type="match status" value="1"/>
</dbReference>
<protein>
    <submittedName>
        <fullName evidence="3">Peptidase G2</fullName>
    </submittedName>
</protein>
<dbReference type="Gene3D" id="4.10.80.40">
    <property type="entry name" value="succinate dehydrogenase protein domain"/>
    <property type="match status" value="1"/>
</dbReference>
<evidence type="ECO:0000313" key="3">
    <source>
        <dbReference type="EMBL" id="PGT97766.1"/>
    </source>
</evidence>
<feature type="region of interest" description="Disordered" evidence="1">
    <location>
        <begin position="62"/>
        <end position="92"/>
    </location>
</feature>
<dbReference type="SUPFAM" id="SSF101967">
    <property type="entry name" value="Adhesin YadA, collagen-binding domain"/>
    <property type="match status" value="1"/>
</dbReference>
<dbReference type="OrthoDB" id="2942004at2"/>
<dbReference type="Pfam" id="PF11962">
    <property type="entry name" value="Peptidase_G2"/>
    <property type="match status" value="1"/>
</dbReference>
<dbReference type="Gene3D" id="2.150.10.10">
    <property type="entry name" value="Serralysin-like metalloprotease, C-terminal"/>
    <property type="match status" value="1"/>
</dbReference>
<dbReference type="Proteomes" id="UP000225766">
    <property type="component" value="Unassembled WGS sequence"/>
</dbReference>
<dbReference type="InterPro" id="IPR021865">
    <property type="entry name" value="Peptidase_G2"/>
</dbReference>
<feature type="compositionally biased region" description="Basic and acidic residues" evidence="1">
    <location>
        <begin position="83"/>
        <end position="92"/>
    </location>
</feature>
<comment type="caution">
    <text evidence="3">The sequence shown here is derived from an EMBL/GenBank/DDBJ whole genome shotgun (WGS) entry which is preliminary data.</text>
</comment>
<dbReference type="EMBL" id="NUMG01000040">
    <property type="protein sequence ID" value="PGT97766.1"/>
    <property type="molecule type" value="Genomic_DNA"/>
</dbReference>